<evidence type="ECO:0000256" key="1">
    <source>
        <dbReference type="ARBA" id="ARBA00023125"/>
    </source>
</evidence>
<evidence type="ECO:0000313" key="3">
    <source>
        <dbReference type="EMBL" id="MED4400552.1"/>
    </source>
</evidence>
<dbReference type="SUPFAM" id="SSF46785">
    <property type="entry name" value="Winged helix' DNA-binding domain"/>
    <property type="match status" value="1"/>
</dbReference>
<dbReference type="Gene3D" id="1.10.10.10">
    <property type="entry name" value="Winged helix-like DNA-binding domain superfamily/Winged helix DNA-binding domain"/>
    <property type="match status" value="1"/>
</dbReference>
<sequence>MDDGKQEVDLFHFMHTMDLFNSYSVRRWNSMFQSNLGITPIIVLSELRKFGPLRGVELAKKLDLTPGAITNITNKLYEKDLISRTPDPNSRRSIYYSIKQEGLEVLREAKETAEKMNIEILQVLTEEEQKQMLAIYTKVNEYFAKK</sequence>
<dbReference type="InterPro" id="IPR036390">
    <property type="entry name" value="WH_DNA-bd_sf"/>
</dbReference>
<dbReference type="InterPro" id="IPR039422">
    <property type="entry name" value="MarR/SlyA-like"/>
</dbReference>
<dbReference type="Pfam" id="PF01047">
    <property type="entry name" value="MarR"/>
    <property type="match status" value="1"/>
</dbReference>
<dbReference type="PRINTS" id="PR00598">
    <property type="entry name" value="HTHMARR"/>
</dbReference>
<dbReference type="InterPro" id="IPR000835">
    <property type="entry name" value="HTH_MarR-typ"/>
</dbReference>
<dbReference type="GeneID" id="301142297"/>
<keyword evidence="4" id="KW-1185">Reference proteome</keyword>
<comment type="caution">
    <text evidence="3">The sequence shown here is derived from an EMBL/GenBank/DDBJ whole genome shotgun (WGS) entry which is preliminary data.</text>
</comment>
<dbReference type="PANTHER" id="PTHR33164">
    <property type="entry name" value="TRANSCRIPTIONAL REGULATOR, MARR FAMILY"/>
    <property type="match status" value="1"/>
</dbReference>
<dbReference type="PROSITE" id="PS50995">
    <property type="entry name" value="HTH_MARR_2"/>
    <property type="match status" value="1"/>
</dbReference>
<gene>
    <name evidence="3" type="ORF">P9271_04305</name>
</gene>
<keyword evidence="1" id="KW-0238">DNA-binding</keyword>
<evidence type="ECO:0000313" key="4">
    <source>
        <dbReference type="Proteomes" id="UP001342826"/>
    </source>
</evidence>
<organism evidence="3 4">
    <name type="scientific">Metabacillus fastidiosus</name>
    <dbReference type="NCBI Taxonomy" id="1458"/>
    <lineage>
        <taxon>Bacteria</taxon>
        <taxon>Bacillati</taxon>
        <taxon>Bacillota</taxon>
        <taxon>Bacilli</taxon>
        <taxon>Bacillales</taxon>
        <taxon>Bacillaceae</taxon>
        <taxon>Metabacillus</taxon>
    </lineage>
</organism>
<protein>
    <submittedName>
        <fullName evidence="3">MarR family transcriptional regulator</fullName>
    </submittedName>
</protein>
<dbReference type="SMART" id="SM00347">
    <property type="entry name" value="HTH_MARR"/>
    <property type="match status" value="1"/>
</dbReference>
<dbReference type="InterPro" id="IPR036388">
    <property type="entry name" value="WH-like_DNA-bd_sf"/>
</dbReference>
<accession>A0ABU6NTS7</accession>
<proteinExistence type="predicted"/>
<dbReference type="EMBL" id="JARTFS010000004">
    <property type="protein sequence ID" value="MED4400552.1"/>
    <property type="molecule type" value="Genomic_DNA"/>
</dbReference>
<dbReference type="PANTHER" id="PTHR33164:SF99">
    <property type="entry name" value="MARR FAMILY REGULATORY PROTEIN"/>
    <property type="match status" value="1"/>
</dbReference>
<reference evidence="3 4" key="1">
    <citation type="submission" date="2023-03" db="EMBL/GenBank/DDBJ databases">
        <title>Bacillus Genome Sequencing.</title>
        <authorList>
            <person name="Dunlap C."/>
        </authorList>
    </citation>
    <scope>NUCLEOTIDE SEQUENCE [LARGE SCALE GENOMIC DNA]</scope>
    <source>
        <strain evidence="3 4">NRS-1717</strain>
    </source>
</reference>
<evidence type="ECO:0000259" key="2">
    <source>
        <dbReference type="PROSITE" id="PS50995"/>
    </source>
</evidence>
<feature type="domain" description="HTH marR-type" evidence="2">
    <location>
        <begin position="1"/>
        <end position="141"/>
    </location>
</feature>
<dbReference type="RefSeq" id="WP_066232911.1">
    <property type="nucleotide sequence ID" value="NZ_JARTFQ010000010.1"/>
</dbReference>
<dbReference type="Proteomes" id="UP001342826">
    <property type="component" value="Unassembled WGS sequence"/>
</dbReference>
<name>A0ABU6NTS7_9BACI</name>